<dbReference type="Proteomes" id="UP000232615">
    <property type="component" value="Segment"/>
</dbReference>
<evidence type="ECO:0000313" key="2">
    <source>
        <dbReference type="Proteomes" id="UP000232615"/>
    </source>
</evidence>
<keyword evidence="2" id="KW-1185">Reference proteome</keyword>
<proteinExistence type="predicted"/>
<dbReference type="EMBL" id="KF483846">
    <property type="protein sequence ID" value="AHC55172.1"/>
    <property type="molecule type" value="Genomic_DNA"/>
</dbReference>
<sequence>MFVFLKKRETLALCIATKTLVEPETFRLHVKRGMEKYHLLPDGTRDGEHKEYWQTGKIKSKSFYSFGKLCGTKYEWSEEGVLLNLTEFLRDEKHGICKTWDEKGQILSEQIFERGKLVGEKTWYADGTKQSIGLEFWHSNGTKRFENGKTWDVDGTLLGEYSNGSGKTFSWYPNTDKISSWTEWKDGQKHGLSVFLREDGTFLCIEKYFEGKLLNKNYYRKR</sequence>
<protein>
    <submittedName>
        <fullName evidence="1">MORN repeat containing protein</fullName>
    </submittedName>
</protein>
<evidence type="ECO:0000313" key="1">
    <source>
        <dbReference type="EMBL" id="AHC55172.1"/>
    </source>
</evidence>
<dbReference type="Gene3D" id="3.90.930.1">
    <property type="match status" value="1"/>
</dbReference>
<accession>V9SHD0</accession>
<dbReference type="SUPFAM" id="SSF82185">
    <property type="entry name" value="Histone H3 K4-specific methyltransferase SET7/9 N-terminal domain"/>
    <property type="match status" value="2"/>
</dbReference>
<gene>
    <name evidence="1" type="ORF">TNS_ORF454</name>
</gene>
<name>V9SHD0_9VIRU</name>
<reference evidence="1 2" key="1">
    <citation type="journal article" date="2014" name="Arch. Virol.">
        <title>Complete genome sequence of Tunisvirus, a new member of the proposed family Marseilleviridae.</title>
        <authorList>
            <person name="Aherfi S."/>
            <person name="Boughalmi M."/>
            <person name="Pagnier I."/>
            <person name="Fournous G."/>
            <person name="La Scola B."/>
            <person name="Raoult D."/>
            <person name="Colson P."/>
        </authorList>
    </citation>
    <scope>NUCLEOTIDE SEQUENCE [LARGE SCALE GENOMIC DNA]</scope>
    <source>
        <strain evidence="1 2">U484</strain>
    </source>
</reference>
<organism evidence="1 2">
    <name type="scientific">Tunisvirus fontaine2</name>
    <dbReference type="NCBI Taxonomy" id="1421067"/>
    <lineage>
        <taxon>Viruses</taxon>
        <taxon>Varidnaviria</taxon>
        <taxon>Bamfordvirae</taxon>
        <taxon>Nucleocytoviricota</taxon>
        <taxon>Megaviricetes</taxon>
        <taxon>Pimascovirales</taxon>
        <taxon>Pimascovirales incertae sedis</taxon>
        <taxon>Marseilleviridae</taxon>
        <taxon>Losannavirus</taxon>
        <taxon>Losannavirus tunisense</taxon>
    </lineage>
</organism>